<dbReference type="EC" id="4.1.1.104" evidence="4"/>
<dbReference type="PANTHER" id="PTHR22789">
    <property type="entry name" value="FUCULOSE PHOSPHATE ALDOLASE"/>
    <property type="match status" value="1"/>
</dbReference>
<feature type="domain" description="Class II aldolase/adducin N-terminal" evidence="3">
    <location>
        <begin position="7"/>
        <end position="185"/>
    </location>
</feature>
<gene>
    <name evidence="4" type="ORF">QFZ46_001941</name>
</gene>
<evidence type="ECO:0000313" key="4">
    <source>
        <dbReference type="EMBL" id="MDQ0643781.1"/>
    </source>
</evidence>
<dbReference type="InterPro" id="IPR036409">
    <property type="entry name" value="Aldolase_II/adducin_N_sf"/>
</dbReference>
<organism evidence="4 5">
    <name type="scientific">Microbacterium murale</name>
    <dbReference type="NCBI Taxonomy" id="1081040"/>
    <lineage>
        <taxon>Bacteria</taxon>
        <taxon>Bacillati</taxon>
        <taxon>Actinomycetota</taxon>
        <taxon>Actinomycetes</taxon>
        <taxon>Micrococcales</taxon>
        <taxon>Microbacteriaceae</taxon>
        <taxon>Microbacterium</taxon>
    </lineage>
</organism>
<accession>A0ABU0PAT1</accession>
<proteinExistence type="predicted"/>
<evidence type="ECO:0000256" key="2">
    <source>
        <dbReference type="ARBA" id="ARBA00023239"/>
    </source>
</evidence>
<dbReference type="PANTHER" id="PTHR22789:SF0">
    <property type="entry name" value="3-OXO-TETRONATE 4-PHOSPHATE DECARBOXYLASE-RELATED"/>
    <property type="match status" value="1"/>
</dbReference>
<dbReference type="Pfam" id="PF00596">
    <property type="entry name" value="Aldolase_II"/>
    <property type="match status" value="1"/>
</dbReference>
<dbReference type="GO" id="GO:0016829">
    <property type="term" value="F:lyase activity"/>
    <property type="evidence" value="ECO:0007669"/>
    <property type="project" value="UniProtKB-KW"/>
</dbReference>
<name>A0ABU0PAT1_9MICO</name>
<dbReference type="InterPro" id="IPR001303">
    <property type="entry name" value="Aldolase_II/adducin_N"/>
</dbReference>
<dbReference type="Gene3D" id="3.40.225.10">
    <property type="entry name" value="Class II aldolase/adducin N-terminal domain"/>
    <property type="match status" value="1"/>
</dbReference>
<keyword evidence="1" id="KW-0479">Metal-binding</keyword>
<reference evidence="4 5" key="1">
    <citation type="submission" date="2023-07" db="EMBL/GenBank/DDBJ databases">
        <title>Comparative genomics of wheat-associated soil bacteria to identify genetic determinants of phenazine resistance.</title>
        <authorList>
            <person name="Mouncey N."/>
        </authorList>
    </citation>
    <scope>NUCLEOTIDE SEQUENCE [LARGE SCALE GENOMIC DNA]</scope>
    <source>
        <strain evidence="4 5">W2I7</strain>
    </source>
</reference>
<dbReference type="RefSeq" id="WP_307360857.1">
    <property type="nucleotide sequence ID" value="NZ_JAUSXK010000001.1"/>
</dbReference>
<evidence type="ECO:0000256" key="1">
    <source>
        <dbReference type="ARBA" id="ARBA00022723"/>
    </source>
</evidence>
<sequence>MNRSALDGLAAAGRRLIEAGLSPGSSGNMSVRDADSILITGTGVELGRIDERSLARLTMDGTHVGGAKASKEAPLHVGFYRRDAGFGAVIHVHSPHAVALSCMTPWADHNAVAPLTPYFVMRVGQTPLLPYRHPGDATLGVDVYEAPWPMRAALLANHGAVVAGSDIDDAVDRAIELEEACRIVLLTDPLQRVELTAGQIEELAQRWGSPWTPSARAAPQRL</sequence>
<protein>
    <submittedName>
        <fullName evidence="4">Ribulose-5-phosphate 4-epimerase/fuculose-1-phosphate aldolase</fullName>
        <ecNumber evidence="4">4.1.1.104</ecNumber>
    </submittedName>
</protein>
<dbReference type="EMBL" id="JAUSXK010000001">
    <property type="protein sequence ID" value="MDQ0643781.1"/>
    <property type="molecule type" value="Genomic_DNA"/>
</dbReference>
<dbReference type="SUPFAM" id="SSF53639">
    <property type="entry name" value="AraD/HMP-PK domain-like"/>
    <property type="match status" value="1"/>
</dbReference>
<dbReference type="InterPro" id="IPR050197">
    <property type="entry name" value="Aldolase_class_II_sugar_metab"/>
</dbReference>
<dbReference type="Proteomes" id="UP001239085">
    <property type="component" value="Unassembled WGS sequence"/>
</dbReference>
<keyword evidence="5" id="KW-1185">Reference proteome</keyword>
<keyword evidence="2 4" id="KW-0456">Lyase</keyword>
<dbReference type="SMART" id="SM01007">
    <property type="entry name" value="Aldolase_II"/>
    <property type="match status" value="1"/>
</dbReference>
<evidence type="ECO:0000259" key="3">
    <source>
        <dbReference type="SMART" id="SM01007"/>
    </source>
</evidence>
<evidence type="ECO:0000313" key="5">
    <source>
        <dbReference type="Proteomes" id="UP001239085"/>
    </source>
</evidence>
<comment type="caution">
    <text evidence="4">The sequence shown here is derived from an EMBL/GenBank/DDBJ whole genome shotgun (WGS) entry which is preliminary data.</text>
</comment>